<dbReference type="FunFam" id="3.30.70.330:FF:000035">
    <property type="entry name" value="60S ribosomal protein L23a"/>
    <property type="match status" value="1"/>
</dbReference>
<dbReference type="InterPro" id="IPR012677">
    <property type="entry name" value="Nucleotide-bd_a/b_plait_sf"/>
</dbReference>
<evidence type="ECO:0000256" key="6">
    <source>
        <dbReference type="RuleBase" id="RU003934"/>
    </source>
</evidence>
<protein>
    <submittedName>
        <fullName evidence="9 10">Ribosomal protein L23a</fullName>
    </submittedName>
</protein>
<accession>A0A084W428</accession>
<feature type="compositionally biased region" description="Low complexity" evidence="7">
    <location>
        <begin position="151"/>
        <end position="187"/>
    </location>
</feature>
<feature type="domain" description="Large ribosomal subunit protein uL23 N-terminal" evidence="8">
    <location>
        <begin position="268"/>
        <end position="314"/>
    </location>
</feature>
<dbReference type="NCBIfam" id="NF011118">
    <property type="entry name" value="PRK14548.1"/>
    <property type="match status" value="1"/>
</dbReference>
<dbReference type="GO" id="GO:0006412">
    <property type="term" value="P:translation"/>
    <property type="evidence" value="ECO:0007669"/>
    <property type="project" value="InterPro"/>
</dbReference>
<keyword evidence="11" id="KW-1185">Reference proteome</keyword>
<dbReference type="GO" id="GO:0005840">
    <property type="term" value="C:ribosome"/>
    <property type="evidence" value="ECO:0007669"/>
    <property type="project" value="UniProtKB-KW"/>
</dbReference>
<evidence type="ECO:0000256" key="5">
    <source>
        <dbReference type="ARBA" id="ARBA00023274"/>
    </source>
</evidence>
<organism evidence="9">
    <name type="scientific">Anopheles sinensis</name>
    <name type="common">Mosquito</name>
    <dbReference type="NCBI Taxonomy" id="74873"/>
    <lineage>
        <taxon>Eukaryota</taxon>
        <taxon>Metazoa</taxon>
        <taxon>Ecdysozoa</taxon>
        <taxon>Arthropoda</taxon>
        <taxon>Hexapoda</taxon>
        <taxon>Insecta</taxon>
        <taxon>Pterygota</taxon>
        <taxon>Neoptera</taxon>
        <taxon>Endopterygota</taxon>
        <taxon>Diptera</taxon>
        <taxon>Nematocera</taxon>
        <taxon>Culicoidea</taxon>
        <taxon>Culicidae</taxon>
        <taxon>Anophelinae</taxon>
        <taxon>Anopheles</taxon>
    </lineage>
</organism>
<dbReference type="InterPro" id="IPR013025">
    <property type="entry name" value="Ribosomal_uL23-like"/>
</dbReference>
<feature type="compositionally biased region" description="Basic and acidic residues" evidence="7">
    <location>
        <begin position="73"/>
        <end position="83"/>
    </location>
</feature>
<dbReference type="EMBL" id="ATLV01020271">
    <property type="status" value="NOT_ANNOTATED_CDS"/>
    <property type="molecule type" value="Genomic_DNA"/>
</dbReference>
<dbReference type="PROSITE" id="PS00050">
    <property type="entry name" value="RIBOSOMAL_L23"/>
    <property type="match status" value="1"/>
</dbReference>
<dbReference type="PANTHER" id="PTHR11620">
    <property type="entry name" value="60S RIBOSOMAL PROTEIN L23A"/>
    <property type="match status" value="1"/>
</dbReference>
<gene>
    <name evidence="9" type="ORF">ZHAS_00012906</name>
</gene>
<comment type="similarity">
    <text evidence="1 6">Belongs to the universal ribosomal protein uL23 family.</text>
</comment>
<dbReference type="EMBL" id="KE525297">
    <property type="protein sequence ID" value="KFB44972.1"/>
    <property type="molecule type" value="Genomic_DNA"/>
</dbReference>
<evidence type="ECO:0000313" key="11">
    <source>
        <dbReference type="Proteomes" id="UP000030765"/>
    </source>
</evidence>
<dbReference type="GO" id="GO:0019843">
    <property type="term" value="F:rRNA binding"/>
    <property type="evidence" value="ECO:0007669"/>
    <property type="project" value="UniProtKB-KW"/>
</dbReference>
<dbReference type="OrthoDB" id="1267328at2759"/>
<keyword evidence="4 6" id="KW-0689">Ribosomal protein</keyword>
<proteinExistence type="inferred from homology"/>
<dbReference type="SUPFAM" id="SSF54189">
    <property type="entry name" value="Ribosomal proteins S24e, L23 and L15e"/>
    <property type="match status" value="1"/>
</dbReference>
<evidence type="ECO:0000256" key="2">
    <source>
        <dbReference type="ARBA" id="ARBA00022730"/>
    </source>
</evidence>
<dbReference type="OMA" id="CEFFVIN"/>
<evidence type="ECO:0000259" key="8">
    <source>
        <dbReference type="Pfam" id="PF03939"/>
    </source>
</evidence>
<dbReference type="InterPro" id="IPR005633">
    <property type="entry name" value="Ribosomal_uL23_N"/>
</dbReference>
<dbReference type="InterPro" id="IPR012678">
    <property type="entry name" value="Ribosomal_uL23/eL15/eS24_sf"/>
</dbReference>
<dbReference type="STRING" id="74873.A0A084W428"/>
<keyword evidence="3" id="KW-0694">RNA-binding</keyword>
<reference evidence="10" key="2">
    <citation type="submission" date="2020-05" db="UniProtKB">
        <authorList>
            <consortium name="EnsemblMetazoa"/>
        </authorList>
    </citation>
    <scope>IDENTIFICATION</scope>
</reference>
<dbReference type="Pfam" id="PF03939">
    <property type="entry name" value="Ribosomal_L23eN"/>
    <property type="match status" value="1"/>
</dbReference>
<evidence type="ECO:0000256" key="4">
    <source>
        <dbReference type="ARBA" id="ARBA00022980"/>
    </source>
</evidence>
<evidence type="ECO:0000313" key="10">
    <source>
        <dbReference type="EnsemblMetazoa" id="ASIC012906-PA"/>
    </source>
</evidence>
<name>A0A084W428_ANOSI</name>
<keyword evidence="5 6" id="KW-0687">Ribonucleoprotein</keyword>
<feature type="compositionally biased region" description="Low complexity" evidence="7">
    <location>
        <begin position="118"/>
        <end position="142"/>
    </location>
</feature>
<reference evidence="9 11" key="1">
    <citation type="journal article" date="2014" name="BMC Genomics">
        <title>Genome sequence of Anopheles sinensis provides insight into genetics basis of mosquito competence for malaria parasites.</title>
        <authorList>
            <person name="Zhou D."/>
            <person name="Zhang D."/>
            <person name="Ding G."/>
            <person name="Shi L."/>
            <person name="Hou Q."/>
            <person name="Ye Y."/>
            <person name="Xu Y."/>
            <person name="Zhou H."/>
            <person name="Xiong C."/>
            <person name="Li S."/>
            <person name="Yu J."/>
            <person name="Hong S."/>
            <person name="Yu X."/>
            <person name="Zou P."/>
            <person name="Chen C."/>
            <person name="Chang X."/>
            <person name="Wang W."/>
            <person name="Lv Y."/>
            <person name="Sun Y."/>
            <person name="Ma L."/>
            <person name="Shen B."/>
            <person name="Zhu C."/>
        </authorList>
    </citation>
    <scope>NUCLEOTIDE SEQUENCE [LARGE SCALE GENOMIC DNA]</scope>
</reference>
<feature type="region of interest" description="Disordered" evidence="7">
    <location>
        <begin position="48"/>
        <end position="187"/>
    </location>
</feature>
<dbReference type="Proteomes" id="UP000030765">
    <property type="component" value="Unassembled WGS sequence"/>
</dbReference>
<dbReference type="HAMAP" id="MF_01369_A">
    <property type="entry name" value="Ribosomal_uL23_A"/>
    <property type="match status" value="1"/>
</dbReference>
<evidence type="ECO:0000256" key="7">
    <source>
        <dbReference type="SAM" id="MobiDB-lite"/>
    </source>
</evidence>
<evidence type="ECO:0000313" key="9">
    <source>
        <dbReference type="EMBL" id="KFB44972.1"/>
    </source>
</evidence>
<sequence>MPIIQRRLMWNCEFFVINGSLTLHCVRHEGYVLSDAPLAVDVIHGFASPKTASPANRPKRRKKPAAAAASGSGEKKAAPEKKAAAPAAAPAASKKKAPAPAPETAKAGPSQKKDAKKPAPTTAAAAGKKAAKATATASAAGKKPAEKKKAPAAAPAGKAGAKGAAAKGAAAKGAAGKAAKPAGKAAAGAKAGKTAAGAKKPAAGKKAAPGAKKVVAKGAKGAKVVKGKAATTTTTKKGAKKTTKLTRDEIKAKVQKGHAKAKEAALLRARRAKTKLVKGPYGTVVRKIRTSVRFRRPKTLCLPRRPKFPRKSVAKRSRMDAYNIIKYPLTTEAAMKKIEDNNTLVFLIHLRANKNHVKAAVRKLYDVKVLKINTLVRPDGKKKAYVRLTRDYDALDIANKIGII</sequence>
<dbReference type="Pfam" id="PF00276">
    <property type="entry name" value="Ribosomal_L23"/>
    <property type="match status" value="1"/>
</dbReference>
<evidence type="ECO:0000256" key="3">
    <source>
        <dbReference type="ARBA" id="ARBA00022884"/>
    </source>
</evidence>
<keyword evidence="2" id="KW-0699">rRNA-binding</keyword>
<dbReference type="EnsemblMetazoa" id="ASIC012906-RA">
    <property type="protein sequence ID" value="ASIC012906-PA"/>
    <property type="gene ID" value="ASIC012906"/>
</dbReference>
<evidence type="ECO:0000256" key="1">
    <source>
        <dbReference type="ARBA" id="ARBA00006700"/>
    </source>
</evidence>
<dbReference type="AlphaFoldDB" id="A0A084W428"/>
<dbReference type="VEuPathDB" id="VectorBase:ASIC012906"/>
<dbReference type="Gene3D" id="3.30.70.330">
    <property type="match status" value="1"/>
</dbReference>
<dbReference type="GO" id="GO:1990904">
    <property type="term" value="C:ribonucleoprotein complex"/>
    <property type="evidence" value="ECO:0007669"/>
    <property type="project" value="UniProtKB-KW"/>
</dbReference>
<dbReference type="GO" id="GO:0003735">
    <property type="term" value="F:structural constituent of ribosome"/>
    <property type="evidence" value="ECO:0007669"/>
    <property type="project" value="InterPro"/>
</dbReference>
<dbReference type="InterPro" id="IPR001014">
    <property type="entry name" value="Ribosomal_uL23_CS"/>
</dbReference>